<dbReference type="PANTHER" id="PTHR35910:SF6">
    <property type="entry name" value="2EXR DOMAIN-CONTAINING PROTEIN"/>
    <property type="match status" value="1"/>
</dbReference>
<keyword evidence="4" id="KW-1185">Reference proteome</keyword>
<evidence type="ECO:0000313" key="4">
    <source>
        <dbReference type="Proteomes" id="UP000235672"/>
    </source>
</evidence>
<dbReference type="OrthoDB" id="3513892at2759"/>
<organism evidence="3 4">
    <name type="scientific">Hyaloscypha hepaticicola</name>
    <dbReference type="NCBI Taxonomy" id="2082293"/>
    <lineage>
        <taxon>Eukaryota</taxon>
        <taxon>Fungi</taxon>
        <taxon>Dikarya</taxon>
        <taxon>Ascomycota</taxon>
        <taxon>Pezizomycotina</taxon>
        <taxon>Leotiomycetes</taxon>
        <taxon>Helotiales</taxon>
        <taxon>Hyaloscyphaceae</taxon>
        <taxon>Hyaloscypha</taxon>
    </lineage>
</organism>
<dbReference type="Proteomes" id="UP000235672">
    <property type="component" value="Unassembled WGS sequence"/>
</dbReference>
<feature type="domain" description="2EXR" evidence="2">
    <location>
        <begin position="11"/>
        <end position="91"/>
    </location>
</feature>
<dbReference type="Pfam" id="PF20150">
    <property type="entry name" value="2EXR"/>
    <property type="match status" value="1"/>
</dbReference>
<accession>A0A2J6Q069</accession>
<dbReference type="AlphaFoldDB" id="A0A2J6Q069"/>
<sequence length="317" mass="35580">MSDNPRTLTSFTIFPNLPFELRCLIWKTTCVSRTVEIVYDSDEGFTTTLDPPGALEVCQESRNLLISHYPLCFGSIYHPAKIRFNFSLDTLYLDNSMEDELAHMFSTFREREISSLKYLALDTYFGTAAFEEDFSPFEGVKRAVKSLTGLKELLIVYHVDNLSPRIIGCGGDHKVSLFDQLPADLADPKFELPALSALTTKDFDHWKLAAPARAIYGWRRCPDADDIMGSPRAFFRGDLDSDDDSEMELGRFPFPIALGMGMLNPGHMYGDTDEDSESGDEEDSEYETTDDEMPDLGNESDDEMPGLGDDSGDGEER</sequence>
<dbReference type="InterPro" id="IPR045518">
    <property type="entry name" value="2EXR"/>
</dbReference>
<evidence type="ECO:0000256" key="1">
    <source>
        <dbReference type="SAM" id="MobiDB-lite"/>
    </source>
</evidence>
<reference evidence="3 4" key="1">
    <citation type="submission" date="2016-05" db="EMBL/GenBank/DDBJ databases">
        <title>A degradative enzymes factory behind the ericoid mycorrhizal symbiosis.</title>
        <authorList>
            <consortium name="DOE Joint Genome Institute"/>
            <person name="Martino E."/>
            <person name="Morin E."/>
            <person name="Grelet G."/>
            <person name="Kuo A."/>
            <person name="Kohler A."/>
            <person name="Daghino S."/>
            <person name="Barry K."/>
            <person name="Choi C."/>
            <person name="Cichocki N."/>
            <person name="Clum A."/>
            <person name="Copeland A."/>
            <person name="Hainaut M."/>
            <person name="Haridas S."/>
            <person name="Labutti K."/>
            <person name="Lindquist E."/>
            <person name="Lipzen A."/>
            <person name="Khouja H.-R."/>
            <person name="Murat C."/>
            <person name="Ohm R."/>
            <person name="Olson A."/>
            <person name="Spatafora J."/>
            <person name="Veneault-Fourrey C."/>
            <person name="Henrissat B."/>
            <person name="Grigoriev I."/>
            <person name="Martin F."/>
            <person name="Perotto S."/>
        </authorList>
    </citation>
    <scope>NUCLEOTIDE SEQUENCE [LARGE SCALE GENOMIC DNA]</scope>
    <source>
        <strain evidence="3 4">UAMH 7357</strain>
    </source>
</reference>
<dbReference type="PANTHER" id="PTHR35910">
    <property type="entry name" value="2EXR DOMAIN-CONTAINING PROTEIN"/>
    <property type="match status" value="1"/>
</dbReference>
<evidence type="ECO:0000259" key="2">
    <source>
        <dbReference type="Pfam" id="PF20150"/>
    </source>
</evidence>
<feature type="compositionally biased region" description="Acidic residues" evidence="1">
    <location>
        <begin position="271"/>
        <end position="317"/>
    </location>
</feature>
<evidence type="ECO:0000313" key="3">
    <source>
        <dbReference type="EMBL" id="PMD19680.1"/>
    </source>
</evidence>
<proteinExistence type="predicted"/>
<gene>
    <name evidence="3" type="ORF">NA56DRAFT_690295</name>
</gene>
<protein>
    <recommendedName>
        <fullName evidence="2">2EXR domain-containing protein</fullName>
    </recommendedName>
</protein>
<feature type="region of interest" description="Disordered" evidence="1">
    <location>
        <begin position="265"/>
        <end position="317"/>
    </location>
</feature>
<dbReference type="EMBL" id="KZ613488">
    <property type="protein sequence ID" value="PMD19680.1"/>
    <property type="molecule type" value="Genomic_DNA"/>
</dbReference>
<name>A0A2J6Q069_9HELO</name>